<name>A2DZR9_TRIV3</name>
<dbReference type="VEuPathDB" id="TrichDB:TVAGG3_0261420"/>
<protein>
    <submittedName>
        <fullName evidence="1">Uncharacterized protein</fullName>
    </submittedName>
</protein>
<dbReference type="EMBL" id="DS113275">
    <property type="protein sequence ID" value="EAY14137.1"/>
    <property type="molecule type" value="Genomic_DNA"/>
</dbReference>
<dbReference type="AlphaFoldDB" id="A2DZR9"/>
<dbReference type="InParanoid" id="A2DZR9"/>
<gene>
    <name evidence="1" type="ORF">TVAG_351850</name>
</gene>
<keyword evidence="2" id="KW-1185">Reference proteome</keyword>
<reference evidence="1" key="2">
    <citation type="journal article" date="2007" name="Science">
        <title>Draft genome sequence of the sexually transmitted pathogen Trichomonas vaginalis.</title>
        <authorList>
            <person name="Carlton J.M."/>
            <person name="Hirt R.P."/>
            <person name="Silva J.C."/>
            <person name="Delcher A.L."/>
            <person name="Schatz M."/>
            <person name="Zhao Q."/>
            <person name="Wortman J.R."/>
            <person name="Bidwell S.L."/>
            <person name="Alsmark U.C.M."/>
            <person name="Besteiro S."/>
            <person name="Sicheritz-Ponten T."/>
            <person name="Noel C.J."/>
            <person name="Dacks J.B."/>
            <person name="Foster P.G."/>
            <person name="Simillion C."/>
            <person name="Van de Peer Y."/>
            <person name="Miranda-Saavedra D."/>
            <person name="Barton G.J."/>
            <person name="Westrop G.D."/>
            <person name="Mueller S."/>
            <person name="Dessi D."/>
            <person name="Fiori P.L."/>
            <person name="Ren Q."/>
            <person name="Paulsen I."/>
            <person name="Zhang H."/>
            <person name="Bastida-Corcuera F.D."/>
            <person name="Simoes-Barbosa A."/>
            <person name="Brown M.T."/>
            <person name="Hayes R.D."/>
            <person name="Mukherjee M."/>
            <person name="Okumura C.Y."/>
            <person name="Schneider R."/>
            <person name="Smith A.J."/>
            <person name="Vanacova S."/>
            <person name="Villalvazo M."/>
            <person name="Haas B.J."/>
            <person name="Pertea M."/>
            <person name="Feldblyum T.V."/>
            <person name="Utterback T.R."/>
            <person name="Shu C.L."/>
            <person name="Osoegawa K."/>
            <person name="de Jong P.J."/>
            <person name="Hrdy I."/>
            <person name="Horvathova L."/>
            <person name="Zubacova Z."/>
            <person name="Dolezal P."/>
            <person name="Malik S.B."/>
            <person name="Logsdon J.M. Jr."/>
            <person name="Henze K."/>
            <person name="Gupta A."/>
            <person name="Wang C.C."/>
            <person name="Dunne R.L."/>
            <person name="Upcroft J.A."/>
            <person name="Upcroft P."/>
            <person name="White O."/>
            <person name="Salzberg S.L."/>
            <person name="Tang P."/>
            <person name="Chiu C.-H."/>
            <person name="Lee Y.-S."/>
            <person name="Embley T.M."/>
            <person name="Coombs G.H."/>
            <person name="Mottram J.C."/>
            <person name="Tachezy J."/>
            <person name="Fraser-Liggett C.M."/>
            <person name="Johnson P.J."/>
        </authorList>
    </citation>
    <scope>NUCLEOTIDE SEQUENCE [LARGE SCALE GENOMIC DNA]</scope>
    <source>
        <strain evidence="1">G3</strain>
    </source>
</reference>
<dbReference type="Proteomes" id="UP000001542">
    <property type="component" value="Unassembled WGS sequence"/>
</dbReference>
<dbReference type="SMR" id="A2DZR9"/>
<reference evidence="1" key="1">
    <citation type="submission" date="2006-10" db="EMBL/GenBank/DDBJ databases">
        <authorList>
            <person name="Amadeo P."/>
            <person name="Zhao Q."/>
            <person name="Wortman J."/>
            <person name="Fraser-Liggett C."/>
            <person name="Carlton J."/>
        </authorList>
    </citation>
    <scope>NUCLEOTIDE SEQUENCE</scope>
    <source>
        <strain evidence="1">G3</strain>
    </source>
</reference>
<proteinExistence type="predicted"/>
<evidence type="ECO:0000313" key="2">
    <source>
        <dbReference type="Proteomes" id="UP000001542"/>
    </source>
</evidence>
<sequence length="179" mass="20866">MTELSVNYQMDNALHILWERIREISKSKDLPTESRDLEILRLMDLQNDLDLEIQKEHEKKLNNLIQSLDLEEINAIPIMQTGLQAHIDFKVNNRKGARAISLKVKDVMENQASFPGYGTIKKITPQTAKDIADMQSRRKEMLNELVLIERKAEKSPEDIERKNQIMETLKMQQERIKGV</sequence>
<dbReference type="RefSeq" id="XP_001326360.1">
    <property type="nucleotide sequence ID" value="XM_001326325.1"/>
</dbReference>
<evidence type="ECO:0000313" key="1">
    <source>
        <dbReference type="EMBL" id="EAY14137.1"/>
    </source>
</evidence>
<dbReference type="VEuPathDB" id="TrichDB:TVAG_351850"/>
<organism evidence="1 2">
    <name type="scientific">Trichomonas vaginalis (strain ATCC PRA-98 / G3)</name>
    <dbReference type="NCBI Taxonomy" id="412133"/>
    <lineage>
        <taxon>Eukaryota</taxon>
        <taxon>Metamonada</taxon>
        <taxon>Parabasalia</taxon>
        <taxon>Trichomonadida</taxon>
        <taxon>Trichomonadidae</taxon>
        <taxon>Trichomonas</taxon>
    </lineage>
</organism>
<dbReference type="KEGG" id="tva:4772125"/>
<accession>A2DZR9</accession>